<dbReference type="AlphaFoldDB" id="A0AAD5QKN8"/>
<sequence>MKVMARLGVSRCPIVNPLPNLSIISSRLPKDQTAKTFSQKSRELLSGQPIQFMCLKNISRLGSGLGSNKCDAMRNRNHGRGEKNIELTLVEAKWERKKRANDEQAAGVSD</sequence>
<dbReference type="Proteomes" id="UP001196413">
    <property type="component" value="Unassembled WGS sequence"/>
</dbReference>
<dbReference type="EMBL" id="JAHQIW010001571">
    <property type="protein sequence ID" value="KAJ1352929.1"/>
    <property type="molecule type" value="Genomic_DNA"/>
</dbReference>
<evidence type="ECO:0000313" key="2">
    <source>
        <dbReference type="Proteomes" id="UP001196413"/>
    </source>
</evidence>
<name>A0AAD5QKN8_PARTN</name>
<evidence type="ECO:0000313" key="1">
    <source>
        <dbReference type="EMBL" id="KAJ1352929.1"/>
    </source>
</evidence>
<protein>
    <submittedName>
        <fullName evidence="1">Uncharacterized protein</fullName>
    </submittedName>
</protein>
<reference evidence="1" key="1">
    <citation type="submission" date="2021-06" db="EMBL/GenBank/DDBJ databases">
        <title>Parelaphostrongylus tenuis whole genome reference sequence.</title>
        <authorList>
            <person name="Garwood T.J."/>
            <person name="Larsen P.A."/>
            <person name="Fountain-Jones N.M."/>
            <person name="Garbe J.R."/>
            <person name="Macchietto M.G."/>
            <person name="Kania S.A."/>
            <person name="Gerhold R.W."/>
            <person name="Richards J.E."/>
            <person name="Wolf T.M."/>
        </authorList>
    </citation>
    <scope>NUCLEOTIDE SEQUENCE</scope>
    <source>
        <strain evidence="1">MNPRO001-30</strain>
        <tissue evidence="1">Meninges</tissue>
    </source>
</reference>
<comment type="caution">
    <text evidence="1">The sequence shown here is derived from an EMBL/GenBank/DDBJ whole genome shotgun (WGS) entry which is preliminary data.</text>
</comment>
<keyword evidence="2" id="KW-1185">Reference proteome</keyword>
<accession>A0AAD5QKN8</accession>
<gene>
    <name evidence="1" type="ORF">KIN20_009443</name>
</gene>
<organism evidence="1 2">
    <name type="scientific">Parelaphostrongylus tenuis</name>
    <name type="common">Meningeal worm</name>
    <dbReference type="NCBI Taxonomy" id="148309"/>
    <lineage>
        <taxon>Eukaryota</taxon>
        <taxon>Metazoa</taxon>
        <taxon>Ecdysozoa</taxon>
        <taxon>Nematoda</taxon>
        <taxon>Chromadorea</taxon>
        <taxon>Rhabditida</taxon>
        <taxon>Rhabditina</taxon>
        <taxon>Rhabditomorpha</taxon>
        <taxon>Strongyloidea</taxon>
        <taxon>Metastrongylidae</taxon>
        <taxon>Parelaphostrongylus</taxon>
    </lineage>
</organism>
<proteinExistence type="predicted"/>